<dbReference type="EMBL" id="CP002403">
    <property type="protein sequence ID" value="ADU23134.1"/>
    <property type="molecule type" value="Genomic_DNA"/>
</dbReference>
<keyword evidence="1" id="KW-0812">Transmembrane</keyword>
<reference evidence="2 3" key="1">
    <citation type="journal article" date="2011" name="J. Bacteriol.">
        <title>Complete genome of the cellulolytic ruminal bacterium Ruminococcus albus 7.</title>
        <authorList>
            <person name="Suen G."/>
            <person name="Stevenson D.M."/>
            <person name="Bruce D.C."/>
            <person name="Chertkov O."/>
            <person name="Copeland A."/>
            <person name="Cheng J.F."/>
            <person name="Detter C."/>
            <person name="Detter J.C."/>
            <person name="Goodwin L.A."/>
            <person name="Han C.S."/>
            <person name="Hauser L.J."/>
            <person name="Ivanova N.N."/>
            <person name="Kyrpides N.C."/>
            <person name="Land M.L."/>
            <person name="Lapidus A."/>
            <person name="Lucas S."/>
            <person name="Ovchinnikova G."/>
            <person name="Pitluck S."/>
            <person name="Tapia R."/>
            <person name="Woyke T."/>
            <person name="Boyum J."/>
            <person name="Mead D."/>
            <person name="Weimer P.J."/>
        </authorList>
    </citation>
    <scope>NUCLEOTIDE SEQUENCE [LARGE SCALE GENOMIC DNA]</scope>
    <source>
        <strain evidence="3">ATCC 27210 / DSM 20455 / JCM 14654 / NCDO 2250 / 7</strain>
    </source>
</reference>
<evidence type="ECO:0000256" key="1">
    <source>
        <dbReference type="SAM" id="Phobius"/>
    </source>
</evidence>
<name>E6UGL1_RUMA7</name>
<dbReference type="Proteomes" id="UP000006919">
    <property type="component" value="Chromosome"/>
</dbReference>
<dbReference type="STRING" id="697329.Rumal_2659"/>
<sequence length="260" mass="29445">MVCKTCGAIINDGDTICKNCGDIVKVAADKKVSLGKDSSADNGFSRQAEKFGGVIVKERRSRFLSGVDPKMMSIVLVALIFAAFVLVFFVYDRKRTTVKLKGFEVTLPASMRSVDDQSFEVMDSDECKSYANTELEFTYVIYDVETIIPELSNQPATNNVDALMEYYEGKDKLATLESDFTDELNEAFSDQLKDYDLVEKDSGLLKFRYKDTTMTENYVEMHIEVVGEKVYQFSVLCSDGRREKLDKTFSEIYKSLKLDK</sequence>
<proteinExistence type="predicted"/>
<evidence type="ECO:0000313" key="3">
    <source>
        <dbReference type="Proteomes" id="UP000006919"/>
    </source>
</evidence>
<keyword evidence="1" id="KW-0472">Membrane</keyword>
<gene>
    <name evidence="2" type="ordered locus">Rumal_2659</name>
</gene>
<keyword evidence="1" id="KW-1133">Transmembrane helix</keyword>
<feature type="transmembrane region" description="Helical" evidence="1">
    <location>
        <begin position="71"/>
        <end position="91"/>
    </location>
</feature>
<protein>
    <submittedName>
        <fullName evidence="2">Uncharacterized protein</fullName>
    </submittedName>
</protein>
<dbReference type="OrthoDB" id="1819241at2"/>
<dbReference type="AlphaFoldDB" id="E6UGL1"/>
<dbReference type="RefSeq" id="WP_013499261.1">
    <property type="nucleotide sequence ID" value="NC_014833.1"/>
</dbReference>
<dbReference type="KEGG" id="ral:Rumal_2659"/>
<organism evidence="2 3">
    <name type="scientific">Ruminococcus albus (strain ATCC 27210 / DSM 20455 / JCM 14654 / NCDO 2250 / 7)</name>
    <dbReference type="NCBI Taxonomy" id="697329"/>
    <lineage>
        <taxon>Bacteria</taxon>
        <taxon>Bacillati</taxon>
        <taxon>Bacillota</taxon>
        <taxon>Clostridia</taxon>
        <taxon>Eubacteriales</taxon>
        <taxon>Oscillospiraceae</taxon>
        <taxon>Ruminococcus</taxon>
    </lineage>
</organism>
<accession>E6UGL1</accession>
<evidence type="ECO:0000313" key="2">
    <source>
        <dbReference type="EMBL" id="ADU23134.1"/>
    </source>
</evidence>
<dbReference type="HOGENOM" id="CLU_1069134_0_0_9"/>